<evidence type="ECO:0000313" key="2">
    <source>
        <dbReference type="WBParaSite" id="RSKR_0000834500.1"/>
    </source>
</evidence>
<proteinExistence type="predicted"/>
<protein>
    <submittedName>
        <fullName evidence="2">Neur_chan_LBD domain-containing protein</fullName>
    </submittedName>
</protein>
<name>A0AC35U7J7_9BILA</name>
<reference evidence="2" key="1">
    <citation type="submission" date="2016-11" db="UniProtKB">
        <authorList>
            <consortium name="WormBaseParasite"/>
        </authorList>
    </citation>
    <scope>IDENTIFICATION</scope>
    <source>
        <strain evidence="2">KR3021</strain>
    </source>
</reference>
<evidence type="ECO:0000313" key="1">
    <source>
        <dbReference type="Proteomes" id="UP000095286"/>
    </source>
</evidence>
<organism evidence="1 2">
    <name type="scientific">Rhabditophanes sp. KR3021</name>
    <dbReference type="NCBI Taxonomy" id="114890"/>
    <lineage>
        <taxon>Eukaryota</taxon>
        <taxon>Metazoa</taxon>
        <taxon>Ecdysozoa</taxon>
        <taxon>Nematoda</taxon>
        <taxon>Chromadorea</taxon>
        <taxon>Rhabditida</taxon>
        <taxon>Tylenchina</taxon>
        <taxon>Panagrolaimomorpha</taxon>
        <taxon>Strongyloidoidea</taxon>
        <taxon>Alloionematidae</taxon>
        <taxon>Rhabditophanes</taxon>
    </lineage>
</organism>
<dbReference type="Proteomes" id="UP000095286">
    <property type="component" value="Unplaced"/>
</dbReference>
<dbReference type="WBParaSite" id="RSKR_0000834500.1">
    <property type="protein sequence ID" value="RSKR_0000834500.1"/>
    <property type="gene ID" value="RSKR_0000834500"/>
</dbReference>
<accession>A0AC35U7J7</accession>
<sequence length="1052" mass="121429">MAFLFKCFYFLSSIWLWSLTLFLLVNGDTENKDLKSWKKTPTQLRLVADLLDKYDSKSKPTWDNDSPVNVTFSMDLYQILELNEPQQYVLLNAWIIESWYDEFLYWNRDSYDNISEIRLPHANIWLPDTTLYNSLVMKDDDTRRLLNAKLTTDPSRNSTHVELLYPTIYKYSCLLDLRYFPFDIQVCTMVFSSWTYDKNGIDYYPKSLSIGTTNYIENEGWYLIKTVAKRIEKQYKCCPNKYAILKFTIYLRRKPLFYLVNLIIPTAIITLIAIVGFFTTSSASGERAEKVSLGITTLLSMSILMLMVSDQMPTTSTFIPLIGWFILGMIVVISMGTLASSVIITIQKHGKHGDRLSKRAVQIVSFLAHISCTYVPIHLQTGTKEFDEVPRPSSFQYPSRLSRKLSSFNKLFEESSFCEYTTKQADKDSKKISKLHICPDVENKNLEDECHCSPTNYAYAGVSNATTLAEVAQANLEQYLDPLNLPYHDEEEHLTGSEADTVSQTVSTSSNRKFKNTQKRVNSFKIPQIDNFTKVIDHDEEYRVSKRAYENLPSIRLTRDLLSPKRYDTRIRPVTNHSKSLKIHISMTLYQIIEVNEPAQSIKLNIWMVQRWHDELLAWEPSEYEGIKSTILPSTSVWLPDTYIYNSVVMNKEETERHMNVKLDTTFDDSKKGANVTFLWPAIYSVSCRLLIRFFPYDQQNCTLTISSWTSDKSALDYHADLNVNLANYIRNEEWDVIAFKTFRHEYKYACCLQPWVILQASLILRRKPLYYIVNLIIPTSIITIVAITGFFTPGSTNDDRTEKINLGITTLLAMSILMLMVSDQMPTTSEFVPLIAWFYLLIIIIISIGTFLTSVILSIHGRRQFGKLPSKWIRYLFFTKLIKFTFLSISSQLVQIWIDFDDHPKDLYCKKKRVSFQDLRIKDTSSKKSLFDECEFVDNTSIPMSSPSTIDKESKGKVIDFHNKAVTDTLQIPNAFIKNNNVSARRTSANSRTIAISDMKVTRQVALEWELIAVILDRILLLTFGASVIIVTFGMMGIGKLAQMHYDSLEY</sequence>